<dbReference type="AlphaFoldDB" id="A2G183"/>
<dbReference type="VEuPathDB" id="TrichDB:TVAG_261220"/>
<dbReference type="VEuPathDB" id="TrichDB:TVAGG3_0559330"/>
<protein>
    <submittedName>
        <fullName evidence="1">Uncharacterized protein</fullName>
    </submittedName>
</protein>
<dbReference type="RefSeq" id="XP_001302007.1">
    <property type="nucleotide sequence ID" value="XM_001302006.1"/>
</dbReference>
<dbReference type="InParanoid" id="A2G183"/>
<dbReference type="EMBL" id="DS114236">
    <property type="protein sequence ID" value="EAX89077.1"/>
    <property type="molecule type" value="Genomic_DNA"/>
</dbReference>
<dbReference type="KEGG" id="tva:4746743"/>
<gene>
    <name evidence="1" type="ORF">TVAG_261220</name>
</gene>
<name>A2G183_TRIV3</name>
<accession>A2G183</accession>
<proteinExistence type="predicted"/>
<dbReference type="OrthoDB" id="10654842at2759"/>
<evidence type="ECO:0000313" key="1">
    <source>
        <dbReference type="EMBL" id="EAX89077.1"/>
    </source>
</evidence>
<dbReference type="Proteomes" id="UP000001542">
    <property type="component" value="Unassembled WGS sequence"/>
</dbReference>
<sequence length="398" mass="44813">MAFRCKDKKSVNLVAEKLINSLAIFHTHAEGDEFVFKKRDVPIYTIPKSITSLRDQAYFVDDNFAKMPDVNLGTIAISDDSVVVSGSHALYDGGTIVDICKSLSHNLDLPELKLPYSSFDPFLKEMEKAPGKMAGFNADANISYFQSKDNLYKGSRATCDNITSHIYEDEFICYNKKDNKLHGLSENYFSAITLALNALNGKFNKAGLWEVVGTRPYSEKGFDVRQGQFMVSIPVYSDVNENSTVGEMKLKFRRDFDLKMKEKLYFSSLKCSKDGYLNLPPFKGDPPMFSMIGNFECKGPISDIHVSLGSAGEFPFGHVPFITYSVDSGNGRKRFDIQNLVSRRILSIREAQSVGELTVTALKYIKDEMKVGEAIEVLKKKKNEVFNRLSSIDRVIRF</sequence>
<keyword evidence="2" id="KW-1185">Reference proteome</keyword>
<reference evidence="1" key="2">
    <citation type="journal article" date="2007" name="Science">
        <title>Draft genome sequence of the sexually transmitted pathogen Trichomonas vaginalis.</title>
        <authorList>
            <person name="Carlton J.M."/>
            <person name="Hirt R.P."/>
            <person name="Silva J.C."/>
            <person name="Delcher A.L."/>
            <person name="Schatz M."/>
            <person name="Zhao Q."/>
            <person name="Wortman J.R."/>
            <person name="Bidwell S.L."/>
            <person name="Alsmark U.C.M."/>
            <person name="Besteiro S."/>
            <person name="Sicheritz-Ponten T."/>
            <person name="Noel C.J."/>
            <person name="Dacks J.B."/>
            <person name="Foster P.G."/>
            <person name="Simillion C."/>
            <person name="Van de Peer Y."/>
            <person name="Miranda-Saavedra D."/>
            <person name="Barton G.J."/>
            <person name="Westrop G.D."/>
            <person name="Mueller S."/>
            <person name="Dessi D."/>
            <person name="Fiori P.L."/>
            <person name="Ren Q."/>
            <person name="Paulsen I."/>
            <person name="Zhang H."/>
            <person name="Bastida-Corcuera F.D."/>
            <person name="Simoes-Barbosa A."/>
            <person name="Brown M.T."/>
            <person name="Hayes R.D."/>
            <person name="Mukherjee M."/>
            <person name="Okumura C.Y."/>
            <person name="Schneider R."/>
            <person name="Smith A.J."/>
            <person name="Vanacova S."/>
            <person name="Villalvazo M."/>
            <person name="Haas B.J."/>
            <person name="Pertea M."/>
            <person name="Feldblyum T.V."/>
            <person name="Utterback T.R."/>
            <person name="Shu C.L."/>
            <person name="Osoegawa K."/>
            <person name="de Jong P.J."/>
            <person name="Hrdy I."/>
            <person name="Horvathova L."/>
            <person name="Zubacova Z."/>
            <person name="Dolezal P."/>
            <person name="Malik S.B."/>
            <person name="Logsdon J.M. Jr."/>
            <person name="Henze K."/>
            <person name="Gupta A."/>
            <person name="Wang C.C."/>
            <person name="Dunne R.L."/>
            <person name="Upcroft J.A."/>
            <person name="Upcroft P."/>
            <person name="White O."/>
            <person name="Salzberg S.L."/>
            <person name="Tang P."/>
            <person name="Chiu C.-H."/>
            <person name="Lee Y.-S."/>
            <person name="Embley T.M."/>
            <person name="Coombs G.H."/>
            <person name="Mottram J.C."/>
            <person name="Tachezy J."/>
            <person name="Fraser-Liggett C.M."/>
            <person name="Johnson P.J."/>
        </authorList>
    </citation>
    <scope>NUCLEOTIDE SEQUENCE [LARGE SCALE GENOMIC DNA]</scope>
    <source>
        <strain evidence="1">G3</strain>
    </source>
</reference>
<organism evidence="1 2">
    <name type="scientific">Trichomonas vaginalis (strain ATCC PRA-98 / G3)</name>
    <dbReference type="NCBI Taxonomy" id="412133"/>
    <lineage>
        <taxon>Eukaryota</taxon>
        <taxon>Metamonada</taxon>
        <taxon>Parabasalia</taxon>
        <taxon>Trichomonadida</taxon>
        <taxon>Trichomonadidae</taxon>
        <taxon>Trichomonas</taxon>
    </lineage>
</organism>
<evidence type="ECO:0000313" key="2">
    <source>
        <dbReference type="Proteomes" id="UP000001542"/>
    </source>
</evidence>
<reference evidence="1" key="1">
    <citation type="submission" date="2006-10" db="EMBL/GenBank/DDBJ databases">
        <authorList>
            <person name="Amadeo P."/>
            <person name="Zhao Q."/>
            <person name="Wortman J."/>
            <person name="Fraser-Liggett C."/>
            <person name="Carlton J."/>
        </authorList>
    </citation>
    <scope>NUCLEOTIDE SEQUENCE</scope>
    <source>
        <strain evidence="1">G3</strain>
    </source>
</reference>